<name>A0AAW9Q625_9CYAN</name>
<feature type="transmembrane region" description="Helical" evidence="6">
    <location>
        <begin position="149"/>
        <end position="170"/>
    </location>
</feature>
<dbReference type="NCBIfam" id="TIGR02454">
    <property type="entry name" value="ECF_T_CbiQ"/>
    <property type="match status" value="1"/>
</dbReference>
<evidence type="ECO:0000256" key="6">
    <source>
        <dbReference type="SAM" id="Phobius"/>
    </source>
</evidence>
<dbReference type="PANTHER" id="PTHR34857:SF2">
    <property type="entry name" value="SLL0384 PROTEIN"/>
    <property type="match status" value="1"/>
</dbReference>
<sequence length="275" mass="30766">MLLLHIGASHLNTEESQTSNLPIASWKYLTPPTRVLCVFLAVFAIALTPNGHWWTWLFYGIWLSAIVPLSGVKLLKLLQRLAIESSFIGVVLLGTLFQKSGEVVWAWGWLQITTQGLTILGSVALKAFLSLLMLNILTMTTSVPMLLHALRVLRVPSLLVAILASMHRYLSVLIEEFNAMRRAAASRNFASHKLWRGNAQQRAWQRQVIGNMIGVMFVRTYDRGERIYQAMMSRGLKEVPPIMEVQPAGLQDLLAVIGTVAIGLLGQLIYVMRSF</sequence>
<evidence type="ECO:0000256" key="1">
    <source>
        <dbReference type="ARBA" id="ARBA00004651"/>
    </source>
</evidence>
<keyword evidence="4 6" id="KW-1133">Transmembrane helix</keyword>
<dbReference type="RefSeq" id="WP_330484795.1">
    <property type="nucleotide sequence ID" value="NZ_JAZBJZ010000074.1"/>
</dbReference>
<comment type="subcellular location">
    <subcellularLocation>
        <location evidence="1">Cell membrane</location>
        <topology evidence="1">Multi-pass membrane protein</topology>
    </subcellularLocation>
</comment>
<feature type="transmembrane region" description="Helical" evidence="6">
    <location>
        <begin position="28"/>
        <end position="47"/>
    </location>
</feature>
<dbReference type="InterPro" id="IPR051611">
    <property type="entry name" value="ECF_transporter_component"/>
</dbReference>
<protein>
    <submittedName>
        <fullName evidence="7">Cobalt ECF transporter T component CbiQ</fullName>
    </submittedName>
</protein>
<dbReference type="Proteomes" id="UP001333818">
    <property type="component" value="Unassembled WGS sequence"/>
</dbReference>
<evidence type="ECO:0000313" key="7">
    <source>
        <dbReference type="EMBL" id="MEE3718363.1"/>
    </source>
</evidence>
<keyword evidence="5 6" id="KW-0472">Membrane</keyword>
<accession>A0AAW9Q625</accession>
<dbReference type="Pfam" id="PF02361">
    <property type="entry name" value="CbiQ"/>
    <property type="match status" value="1"/>
</dbReference>
<evidence type="ECO:0000256" key="2">
    <source>
        <dbReference type="ARBA" id="ARBA00022475"/>
    </source>
</evidence>
<dbReference type="AlphaFoldDB" id="A0AAW9Q625"/>
<gene>
    <name evidence="7" type="primary">cbiQ</name>
    <name evidence="7" type="ORF">V2H45_16605</name>
</gene>
<dbReference type="GO" id="GO:0006824">
    <property type="term" value="P:cobalt ion transport"/>
    <property type="evidence" value="ECO:0007669"/>
    <property type="project" value="InterPro"/>
</dbReference>
<comment type="caution">
    <text evidence="7">The sequence shown here is derived from an EMBL/GenBank/DDBJ whole genome shotgun (WGS) entry which is preliminary data.</text>
</comment>
<organism evidence="7 8">
    <name type="scientific">Tumidithrix elongata BACA0141</name>
    <dbReference type="NCBI Taxonomy" id="2716417"/>
    <lineage>
        <taxon>Bacteria</taxon>
        <taxon>Bacillati</taxon>
        <taxon>Cyanobacteriota</taxon>
        <taxon>Cyanophyceae</taxon>
        <taxon>Pseudanabaenales</taxon>
        <taxon>Pseudanabaenaceae</taxon>
        <taxon>Tumidithrix</taxon>
        <taxon>Tumidithrix elongata</taxon>
    </lineage>
</organism>
<feature type="transmembrane region" description="Helical" evidence="6">
    <location>
        <begin position="87"/>
        <end position="110"/>
    </location>
</feature>
<keyword evidence="2" id="KW-1003">Cell membrane</keyword>
<dbReference type="InterPro" id="IPR003339">
    <property type="entry name" value="ABC/ECF_trnsptr_transmembrane"/>
</dbReference>
<evidence type="ECO:0000256" key="3">
    <source>
        <dbReference type="ARBA" id="ARBA00022692"/>
    </source>
</evidence>
<reference evidence="7" key="1">
    <citation type="submission" date="2024-01" db="EMBL/GenBank/DDBJ databases">
        <title>Bank of Algae and Cyanobacteria of the Azores (BACA) strain genomes.</title>
        <authorList>
            <person name="Luz R."/>
            <person name="Cordeiro R."/>
            <person name="Fonseca A."/>
            <person name="Goncalves V."/>
        </authorList>
    </citation>
    <scope>NUCLEOTIDE SEQUENCE</scope>
    <source>
        <strain evidence="7">BACA0141</strain>
    </source>
</reference>
<dbReference type="InterPro" id="IPR012809">
    <property type="entry name" value="ECF_CbiQ"/>
</dbReference>
<evidence type="ECO:0000256" key="5">
    <source>
        <dbReference type="ARBA" id="ARBA00023136"/>
    </source>
</evidence>
<feature type="transmembrane region" description="Helical" evidence="6">
    <location>
        <begin position="253"/>
        <end position="272"/>
    </location>
</feature>
<proteinExistence type="predicted"/>
<feature type="transmembrane region" description="Helical" evidence="6">
    <location>
        <begin position="53"/>
        <end position="75"/>
    </location>
</feature>
<dbReference type="PANTHER" id="PTHR34857">
    <property type="entry name" value="SLL0384 PROTEIN"/>
    <property type="match status" value="1"/>
</dbReference>
<dbReference type="EMBL" id="JAZBJZ010000074">
    <property type="protein sequence ID" value="MEE3718363.1"/>
    <property type="molecule type" value="Genomic_DNA"/>
</dbReference>
<evidence type="ECO:0000256" key="4">
    <source>
        <dbReference type="ARBA" id="ARBA00022989"/>
    </source>
</evidence>
<dbReference type="CDD" id="cd16914">
    <property type="entry name" value="EcfT"/>
    <property type="match status" value="1"/>
</dbReference>
<dbReference type="GO" id="GO:0043190">
    <property type="term" value="C:ATP-binding cassette (ABC) transporter complex"/>
    <property type="evidence" value="ECO:0007669"/>
    <property type="project" value="InterPro"/>
</dbReference>
<evidence type="ECO:0000313" key="8">
    <source>
        <dbReference type="Proteomes" id="UP001333818"/>
    </source>
</evidence>
<keyword evidence="8" id="KW-1185">Reference proteome</keyword>
<keyword evidence="3 6" id="KW-0812">Transmembrane</keyword>
<feature type="transmembrane region" description="Helical" evidence="6">
    <location>
        <begin position="116"/>
        <end position="137"/>
    </location>
</feature>